<protein>
    <recommendedName>
        <fullName evidence="6">NOC3-like protein</fullName>
    </recommendedName>
    <alternativeName>
        <fullName evidence="5">Nucleolar complex-associated protein 3-like protein</fullName>
    </alternativeName>
</protein>
<dbReference type="GO" id="GO:0003682">
    <property type="term" value="F:chromatin binding"/>
    <property type="evidence" value="ECO:0007669"/>
    <property type="project" value="TreeGrafter"/>
</dbReference>
<feature type="region of interest" description="Disordered" evidence="8">
    <location>
        <begin position="1"/>
        <end position="29"/>
    </location>
</feature>
<evidence type="ECO:0000256" key="1">
    <source>
        <dbReference type="ARBA" id="ARBA00004604"/>
    </source>
</evidence>
<dbReference type="Proteomes" id="UP000887566">
    <property type="component" value="Unplaced"/>
</dbReference>
<keyword evidence="11" id="KW-1185">Reference proteome</keyword>
<dbReference type="GO" id="GO:0005730">
    <property type="term" value="C:nucleolus"/>
    <property type="evidence" value="ECO:0007669"/>
    <property type="project" value="UniProtKB-SubCell"/>
</dbReference>
<keyword evidence="4" id="KW-0539">Nucleus</keyword>
<dbReference type="InterPro" id="IPR016903">
    <property type="entry name" value="Nucleolar_cplx-assoc_3"/>
</dbReference>
<feature type="domain" description="CCAAT-binding factor" evidence="9">
    <location>
        <begin position="533"/>
        <end position="692"/>
    </location>
</feature>
<dbReference type="InterPro" id="IPR016024">
    <property type="entry name" value="ARM-type_fold"/>
</dbReference>
<dbReference type="PANTHER" id="PTHR14428:SF5">
    <property type="entry name" value="NUCLEOLAR COMPLEX PROTEIN 3 HOMOLOG"/>
    <property type="match status" value="1"/>
</dbReference>
<evidence type="ECO:0000259" key="9">
    <source>
        <dbReference type="Pfam" id="PF03914"/>
    </source>
</evidence>
<feature type="compositionally biased region" description="Basic and acidic residues" evidence="8">
    <location>
        <begin position="139"/>
        <end position="148"/>
    </location>
</feature>
<dbReference type="Pfam" id="PF07540">
    <property type="entry name" value="NOC3p"/>
    <property type="match status" value="1"/>
</dbReference>
<dbReference type="InterPro" id="IPR011501">
    <property type="entry name" value="Noc3_N"/>
</dbReference>
<keyword evidence="3 7" id="KW-0175">Coiled coil</keyword>
<dbReference type="Pfam" id="PF03914">
    <property type="entry name" value="CBF"/>
    <property type="match status" value="1"/>
</dbReference>
<reference evidence="12" key="1">
    <citation type="submission" date="2022-11" db="UniProtKB">
        <authorList>
            <consortium name="WormBaseParasite"/>
        </authorList>
    </citation>
    <scope>IDENTIFICATION</scope>
</reference>
<name>A0A914W507_9BILA</name>
<proteinExistence type="inferred from homology"/>
<evidence type="ECO:0000256" key="7">
    <source>
        <dbReference type="SAM" id="Coils"/>
    </source>
</evidence>
<feature type="region of interest" description="Disordered" evidence="8">
    <location>
        <begin position="139"/>
        <end position="175"/>
    </location>
</feature>
<evidence type="ECO:0000256" key="8">
    <source>
        <dbReference type="SAM" id="MobiDB-lite"/>
    </source>
</evidence>
<dbReference type="PANTHER" id="PTHR14428">
    <property type="entry name" value="NUCLEOLAR COMPLEX PROTEIN 3"/>
    <property type="match status" value="1"/>
</dbReference>
<accession>A0A914W507</accession>
<evidence type="ECO:0000256" key="2">
    <source>
        <dbReference type="ARBA" id="ARBA00007797"/>
    </source>
</evidence>
<evidence type="ECO:0000256" key="3">
    <source>
        <dbReference type="ARBA" id="ARBA00023054"/>
    </source>
</evidence>
<evidence type="ECO:0000313" key="12">
    <source>
        <dbReference type="WBParaSite" id="PSAMB.scaffold3069size19791.g20346.t1"/>
    </source>
</evidence>
<sequence length="766" mass="87100">MTKGQKKPVVKGQKKTVRKLKKLSKKGKLKRHTVDKFKDIKARKSADSRKRALDIEDDWVSNVADKRAEDEDDDILPLDMLDADLEWSSTGFAEKKKRYDEERMTFDENPRSFGDDDSDMRQMLPIKLAGGQIVAMSRKVDSSDRLNGDGEAGEDDKDAEAATAAPADEDNDEGLSAIELITKRRKLMEEYRGKIASAGHQLMIEPQEQIGRLKELLRLAAGEEVKALVRESVQKLATASLCQVFTDLIPGYHIRLPTEQELAQKLKKDTKQLYEFESSLLRNYKKYLQLLENFSKPLKKRSARDFQKDSATFTDKMAFLSVDCLCRLLVERPHFNFRANIITVIVELTTCGLPEIIDKCCNAIKAIFKDDISGETSLEGTRAIAQLVQQKSVAIAPELLNCLLSLRIKQIDSGEKDKEKEALMSKKYQLKKERKSKKSQKYDKQLKKLEQELKEVEAAQNQSTKLKLNTQTMKHAFTTYFRVIRRMPKSALLTPVLEGLSKFAHLINVEFFDDLISSMHHLVEQGDLKPLDSLHCINTVFVILSGEGQALNIDPYRFYRSIYSLLPRIALEKNANQQRRQAALALRTLDIMLNVRRRQVSIGRVAAFIKRMALLCFALRTDVLISFLAALRTYFVAHPRLSEQLLDAETQDAGRYQAAVEDPDHCNAQSATIIDEMTALAMHPDITVRQFALHIRHKLPSLGNHRLQPSVATKKPWTWPKEDMAGDDDEALPFADTITFGKKRKNAPLLSISVCARIEAWLQEKK</sequence>
<dbReference type="WBParaSite" id="PSAMB.scaffold3069size19791.g20346.t1">
    <property type="protein sequence ID" value="PSAMB.scaffold3069size19791.g20346.t1"/>
    <property type="gene ID" value="PSAMB.scaffold3069size19791.g20346"/>
</dbReference>
<evidence type="ECO:0000256" key="5">
    <source>
        <dbReference type="ARBA" id="ARBA00032701"/>
    </source>
</evidence>
<organism evidence="11 12">
    <name type="scientific">Plectus sambesii</name>
    <dbReference type="NCBI Taxonomy" id="2011161"/>
    <lineage>
        <taxon>Eukaryota</taxon>
        <taxon>Metazoa</taxon>
        <taxon>Ecdysozoa</taxon>
        <taxon>Nematoda</taxon>
        <taxon>Chromadorea</taxon>
        <taxon>Plectida</taxon>
        <taxon>Plectina</taxon>
        <taxon>Plectoidea</taxon>
        <taxon>Plectidae</taxon>
        <taxon>Plectus</taxon>
    </lineage>
</organism>
<dbReference type="SUPFAM" id="SSF48371">
    <property type="entry name" value="ARM repeat"/>
    <property type="match status" value="1"/>
</dbReference>
<comment type="similarity">
    <text evidence="2">Belongs to the CBF/MAK21 family.</text>
</comment>
<dbReference type="AlphaFoldDB" id="A0A914W507"/>
<feature type="coiled-coil region" evidence="7">
    <location>
        <begin position="432"/>
        <end position="469"/>
    </location>
</feature>
<evidence type="ECO:0000256" key="4">
    <source>
        <dbReference type="ARBA" id="ARBA00023242"/>
    </source>
</evidence>
<feature type="domain" description="Nucleolar complex-associated protein 3 N-terminal" evidence="10">
    <location>
        <begin position="192"/>
        <end position="287"/>
    </location>
</feature>
<dbReference type="InterPro" id="IPR005612">
    <property type="entry name" value="CCAAT-binding_factor"/>
</dbReference>
<evidence type="ECO:0000256" key="6">
    <source>
        <dbReference type="ARBA" id="ARBA00032937"/>
    </source>
</evidence>
<evidence type="ECO:0000259" key="10">
    <source>
        <dbReference type="Pfam" id="PF07540"/>
    </source>
</evidence>
<comment type="subcellular location">
    <subcellularLocation>
        <location evidence="1">Nucleus</location>
        <location evidence="1">Nucleolus</location>
    </subcellularLocation>
</comment>
<evidence type="ECO:0000313" key="11">
    <source>
        <dbReference type="Proteomes" id="UP000887566"/>
    </source>
</evidence>
<dbReference type="GO" id="GO:0006270">
    <property type="term" value="P:DNA replication initiation"/>
    <property type="evidence" value="ECO:0007669"/>
    <property type="project" value="TreeGrafter"/>
</dbReference>